<proteinExistence type="predicted"/>
<name>G7Y9U5_CLOSI</name>
<dbReference type="EMBL" id="DF142981">
    <property type="protein sequence ID" value="GAA49729.1"/>
    <property type="molecule type" value="Genomic_DNA"/>
</dbReference>
<keyword evidence="2" id="KW-1185">Reference proteome</keyword>
<evidence type="ECO:0000313" key="1">
    <source>
        <dbReference type="EMBL" id="GAA49729.1"/>
    </source>
</evidence>
<sequence length="107" mass="11767">MERGKIRQKHIVYPYATQGVHIQCPLCSSDGAPWAPVVCFRCEGKWNQTGDNSKCPNCATFQGKGRYPLAKCRKDFGPGSSRSKLAMSLAGHSLLIRDNPDDDKGLV</sequence>
<evidence type="ECO:0000313" key="2">
    <source>
        <dbReference type="Proteomes" id="UP000008909"/>
    </source>
</evidence>
<reference key="2">
    <citation type="submission" date="2011-10" db="EMBL/GenBank/DDBJ databases">
        <title>The genome and transcriptome sequence of Clonorchis sinensis provide insights into the carcinogenic liver fluke.</title>
        <authorList>
            <person name="Wang X."/>
            <person name="Huang Y."/>
            <person name="Chen W."/>
            <person name="Liu H."/>
            <person name="Guo L."/>
            <person name="Chen Y."/>
            <person name="Luo F."/>
            <person name="Zhou W."/>
            <person name="Sun J."/>
            <person name="Mao Q."/>
            <person name="Liang P."/>
            <person name="Zhou C."/>
            <person name="Tian Y."/>
            <person name="Men J."/>
            <person name="Lv X."/>
            <person name="Huang L."/>
            <person name="Zhou J."/>
            <person name="Hu Y."/>
            <person name="Li R."/>
            <person name="Zhang F."/>
            <person name="Lei H."/>
            <person name="Li X."/>
            <person name="Hu X."/>
            <person name="Liang C."/>
            <person name="Xu J."/>
            <person name="Wu Z."/>
            <person name="Yu X."/>
        </authorList>
    </citation>
    <scope>NUCLEOTIDE SEQUENCE</scope>
    <source>
        <strain>Henan</strain>
    </source>
</reference>
<organism evidence="1 2">
    <name type="scientific">Clonorchis sinensis</name>
    <name type="common">Chinese liver fluke</name>
    <dbReference type="NCBI Taxonomy" id="79923"/>
    <lineage>
        <taxon>Eukaryota</taxon>
        <taxon>Metazoa</taxon>
        <taxon>Spiralia</taxon>
        <taxon>Lophotrochozoa</taxon>
        <taxon>Platyhelminthes</taxon>
        <taxon>Trematoda</taxon>
        <taxon>Digenea</taxon>
        <taxon>Opisthorchiida</taxon>
        <taxon>Opisthorchiata</taxon>
        <taxon>Opisthorchiidae</taxon>
        <taxon>Clonorchis</taxon>
    </lineage>
</organism>
<dbReference type="AlphaFoldDB" id="G7Y9U5"/>
<accession>G7Y9U5</accession>
<protein>
    <submittedName>
        <fullName evidence="1">Uncharacterized protein</fullName>
    </submittedName>
</protein>
<dbReference type="Proteomes" id="UP000008909">
    <property type="component" value="Unassembled WGS sequence"/>
</dbReference>
<gene>
    <name evidence="1" type="ORF">CLF_103491</name>
</gene>
<reference evidence="1" key="1">
    <citation type="journal article" date="2011" name="Genome Biol.">
        <title>The draft genome of the carcinogenic human liver fluke Clonorchis sinensis.</title>
        <authorList>
            <person name="Wang X."/>
            <person name="Chen W."/>
            <person name="Huang Y."/>
            <person name="Sun J."/>
            <person name="Men J."/>
            <person name="Liu H."/>
            <person name="Luo F."/>
            <person name="Guo L."/>
            <person name="Lv X."/>
            <person name="Deng C."/>
            <person name="Zhou C."/>
            <person name="Fan Y."/>
            <person name="Li X."/>
            <person name="Huang L."/>
            <person name="Hu Y."/>
            <person name="Liang C."/>
            <person name="Hu X."/>
            <person name="Xu J."/>
            <person name="Yu X."/>
        </authorList>
    </citation>
    <scope>NUCLEOTIDE SEQUENCE [LARGE SCALE GENOMIC DNA]</scope>
    <source>
        <strain evidence="1">Henan</strain>
    </source>
</reference>